<dbReference type="InterPro" id="IPR044742">
    <property type="entry name" value="DEAD/DEAH_RhlB"/>
</dbReference>
<dbReference type="InterPro" id="IPR027417">
    <property type="entry name" value="P-loop_NTPase"/>
</dbReference>
<dbReference type="GO" id="GO:0003676">
    <property type="term" value="F:nucleic acid binding"/>
    <property type="evidence" value="ECO:0007669"/>
    <property type="project" value="InterPro"/>
</dbReference>
<dbReference type="Gene3D" id="3.40.50.300">
    <property type="entry name" value="P-loop containing nucleotide triphosphate hydrolases"/>
    <property type="match status" value="2"/>
</dbReference>
<organism evidence="10 11">
    <name type="scientific">Steinernema glaseri</name>
    <dbReference type="NCBI Taxonomy" id="37863"/>
    <lineage>
        <taxon>Eukaryota</taxon>
        <taxon>Metazoa</taxon>
        <taxon>Ecdysozoa</taxon>
        <taxon>Nematoda</taxon>
        <taxon>Chromadorea</taxon>
        <taxon>Rhabditida</taxon>
        <taxon>Tylenchina</taxon>
        <taxon>Panagrolaimomorpha</taxon>
        <taxon>Strongyloidoidea</taxon>
        <taxon>Steinernematidae</taxon>
        <taxon>Steinernema</taxon>
    </lineage>
</organism>
<dbReference type="InterPro" id="IPR014014">
    <property type="entry name" value="RNA_helicase_DEAD_Q_motif"/>
</dbReference>
<keyword evidence="4" id="KW-0347">Helicase</keyword>
<evidence type="ECO:0000256" key="5">
    <source>
        <dbReference type="ARBA" id="ARBA00022840"/>
    </source>
</evidence>
<dbReference type="PROSITE" id="PS51195">
    <property type="entry name" value="Q_MOTIF"/>
    <property type="match status" value="1"/>
</dbReference>
<dbReference type="InterPro" id="IPR011545">
    <property type="entry name" value="DEAD/DEAH_box_helicase_dom"/>
</dbReference>
<feature type="domain" description="DEAD-box RNA helicase Q" evidence="9">
    <location>
        <begin position="148"/>
        <end position="176"/>
    </location>
</feature>
<dbReference type="InterPro" id="IPR014001">
    <property type="entry name" value="Helicase_ATP-bd"/>
</dbReference>
<dbReference type="InterPro" id="IPR001650">
    <property type="entry name" value="Helicase_C-like"/>
</dbReference>
<dbReference type="GO" id="GO:0016787">
    <property type="term" value="F:hydrolase activity"/>
    <property type="evidence" value="ECO:0007669"/>
    <property type="project" value="UniProtKB-KW"/>
</dbReference>
<feature type="short sequence motif" description="Q motif" evidence="6">
    <location>
        <begin position="148"/>
        <end position="176"/>
    </location>
</feature>
<dbReference type="CDD" id="cd00268">
    <property type="entry name" value="DEADc"/>
    <property type="match status" value="1"/>
</dbReference>
<feature type="domain" description="Helicase C-terminal" evidence="8">
    <location>
        <begin position="384"/>
        <end position="547"/>
    </location>
</feature>
<name>A0A1I7YTY1_9BILA</name>
<dbReference type="GO" id="GO:0005524">
    <property type="term" value="F:ATP binding"/>
    <property type="evidence" value="ECO:0007669"/>
    <property type="project" value="UniProtKB-KW"/>
</dbReference>
<proteinExistence type="predicted"/>
<protein>
    <recommendedName>
        <fullName evidence="1">RNA helicase</fullName>
        <ecNumber evidence="1">3.6.4.13</ecNumber>
    </recommendedName>
</protein>
<evidence type="ECO:0000256" key="1">
    <source>
        <dbReference type="ARBA" id="ARBA00012552"/>
    </source>
</evidence>
<evidence type="ECO:0000259" key="8">
    <source>
        <dbReference type="PROSITE" id="PS51194"/>
    </source>
</evidence>
<dbReference type="AlphaFoldDB" id="A0A1I7YTY1"/>
<sequence length="561" mass="63944">MGGWVRRNRRRTRASDFCDFSTYRPLFSEHQRNQIFEKYERESRQIDYDFYLSFQLSANLATNMNLDKQYRPIVARTDTDFNECAEMTVGNGIYTARMTGPTGKGNGLIGNAHLSKENRIGTGDNFETLRSTDNITIDGGAGSFRLIDNFDDCDIDKQVIINLKKLGIDKPTAVQRGVIPIAIEEFQRDIVVQAETGSGKTAAYLIPIICNINTFKQSGLTAPANSPYSVIVTPTRELAAQVAHEARMICKRMNISVALSYGQMPMGICRQNIRRDGCDILVATPGRLIGHFEERSIHFTNVKWVVLDEADQMFDYSLGQFVVPFLKEVKRNSFIRIFAFSATFTAAVMRTMNCYLEPEHFIITGRAAPKDNIKQTFIKVLPRKKRQLLVEVMNHIIQKNNKKSTADRWRIPKTIVFVDTKFETNYLAIYLTNLGIPCISFNGDRTQKMREKAIDDFSRGICSVMICTNVCARGLNMKDVRYVINYDIPFKCQEMFMHRIGRTGRAGNKGIAYTFFELGRDEENVEELISMIEGCGLPIPEFIQKIAQERVRPMGFFHHGK</sequence>
<dbReference type="PROSITE" id="PS51192">
    <property type="entry name" value="HELICASE_ATP_BIND_1"/>
    <property type="match status" value="1"/>
</dbReference>
<evidence type="ECO:0000256" key="3">
    <source>
        <dbReference type="ARBA" id="ARBA00022801"/>
    </source>
</evidence>
<evidence type="ECO:0000313" key="11">
    <source>
        <dbReference type="WBParaSite" id="L893_g19802.t1"/>
    </source>
</evidence>
<dbReference type="EC" id="3.6.4.13" evidence="1"/>
<keyword evidence="5" id="KW-0067">ATP-binding</keyword>
<dbReference type="GO" id="GO:0003724">
    <property type="term" value="F:RNA helicase activity"/>
    <property type="evidence" value="ECO:0007669"/>
    <property type="project" value="UniProtKB-EC"/>
</dbReference>
<reference evidence="11" key="1">
    <citation type="submission" date="2016-11" db="UniProtKB">
        <authorList>
            <consortium name="WormBaseParasite"/>
        </authorList>
    </citation>
    <scope>IDENTIFICATION</scope>
</reference>
<accession>A0A1I7YTY1</accession>
<keyword evidence="10" id="KW-1185">Reference proteome</keyword>
<dbReference type="PROSITE" id="PS51194">
    <property type="entry name" value="HELICASE_CTER"/>
    <property type="match status" value="1"/>
</dbReference>
<evidence type="ECO:0000259" key="7">
    <source>
        <dbReference type="PROSITE" id="PS51192"/>
    </source>
</evidence>
<keyword evidence="3" id="KW-0378">Hydrolase</keyword>
<dbReference type="CDD" id="cd18787">
    <property type="entry name" value="SF2_C_DEAD"/>
    <property type="match status" value="1"/>
</dbReference>
<evidence type="ECO:0000313" key="10">
    <source>
        <dbReference type="Proteomes" id="UP000095287"/>
    </source>
</evidence>
<dbReference type="WBParaSite" id="L893_g19802.t1">
    <property type="protein sequence ID" value="L893_g19802.t1"/>
    <property type="gene ID" value="L893_g19802"/>
</dbReference>
<keyword evidence="2" id="KW-0547">Nucleotide-binding</keyword>
<feature type="domain" description="Helicase ATP-binding" evidence="7">
    <location>
        <begin position="181"/>
        <end position="362"/>
    </location>
</feature>
<evidence type="ECO:0000256" key="4">
    <source>
        <dbReference type="ARBA" id="ARBA00022806"/>
    </source>
</evidence>
<evidence type="ECO:0000256" key="2">
    <source>
        <dbReference type="ARBA" id="ARBA00022741"/>
    </source>
</evidence>
<dbReference type="Pfam" id="PF00271">
    <property type="entry name" value="Helicase_C"/>
    <property type="match status" value="1"/>
</dbReference>
<dbReference type="Pfam" id="PF00270">
    <property type="entry name" value="DEAD"/>
    <property type="match status" value="1"/>
</dbReference>
<dbReference type="SMART" id="SM00490">
    <property type="entry name" value="HELICc"/>
    <property type="match status" value="1"/>
</dbReference>
<dbReference type="Proteomes" id="UP000095287">
    <property type="component" value="Unplaced"/>
</dbReference>
<dbReference type="PANTHER" id="PTHR47958">
    <property type="entry name" value="ATP-DEPENDENT RNA HELICASE DBP3"/>
    <property type="match status" value="1"/>
</dbReference>
<dbReference type="SUPFAM" id="SSF52540">
    <property type="entry name" value="P-loop containing nucleoside triphosphate hydrolases"/>
    <property type="match status" value="1"/>
</dbReference>
<evidence type="ECO:0000256" key="6">
    <source>
        <dbReference type="PROSITE-ProRule" id="PRU00552"/>
    </source>
</evidence>
<evidence type="ECO:0000259" key="9">
    <source>
        <dbReference type="PROSITE" id="PS51195"/>
    </source>
</evidence>
<dbReference type="SMART" id="SM00487">
    <property type="entry name" value="DEXDc"/>
    <property type="match status" value="1"/>
</dbReference>